<evidence type="ECO:0000256" key="1">
    <source>
        <dbReference type="SAM" id="SignalP"/>
    </source>
</evidence>
<dbReference type="Proteomes" id="UP000198642">
    <property type="component" value="Unassembled WGS sequence"/>
</dbReference>
<name>A0A1I0ZQI0_9BACI</name>
<dbReference type="InterPro" id="IPR036209">
    <property type="entry name" value="YwmB-like_sf"/>
</dbReference>
<dbReference type="EMBL" id="FOJW01000012">
    <property type="protein sequence ID" value="SFB26618.1"/>
    <property type="molecule type" value="Genomic_DNA"/>
</dbReference>
<feature type="signal peptide" evidence="1">
    <location>
        <begin position="1"/>
        <end position="22"/>
    </location>
</feature>
<dbReference type="Gene3D" id="3.30.2030.10">
    <property type="entry name" value="YwmB-like"/>
    <property type="match status" value="1"/>
</dbReference>
<dbReference type="SUPFAM" id="SSF143842">
    <property type="entry name" value="YwmB-like"/>
    <property type="match status" value="1"/>
</dbReference>
<dbReference type="InterPro" id="IPR014794">
    <property type="entry name" value="DUF1779"/>
</dbReference>
<feature type="chain" id="PRO_5011640852" evidence="1">
    <location>
        <begin position="23"/>
        <end position="238"/>
    </location>
</feature>
<gene>
    <name evidence="2" type="ORF">SAMN04488072_11255</name>
</gene>
<evidence type="ECO:0000313" key="2">
    <source>
        <dbReference type="EMBL" id="SFB26618.1"/>
    </source>
</evidence>
<accession>A0A1I0ZQI0</accession>
<dbReference type="RefSeq" id="WP_090239628.1">
    <property type="nucleotide sequence ID" value="NZ_FOJW01000012.1"/>
</dbReference>
<dbReference type="STRING" id="237679.SAMN04488072_11255"/>
<dbReference type="Gene3D" id="3.30.360.40">
    <property type="entry name" value="YwmB-like"/>
    <property type="match status" value="1"/>
</dbReference>
<dbReference type="AlphaFoldDB" id="A0A1I0ZQI0"/>
<reference evidence="2 3" key="1">
    <citation type="submission" date="2016-10" db="EMBL/GenBank/DDBJ databases">
        <authorList>
            <person name="de Groot N.N."/>
        </authorList>
    </citation>
    <scope>NUCLEOTIDE SEQUENCE [LARGE SCALE GENOMIC DNA]</scope>
    <source>
        <strain evidence="2 3">CGMCC 1.3702</strain>
    </source>
</reference>
<keyword evidence="1" id="KW-0732">Signal</keyword>
<dbReference type="OrthoDB" id="2962597at2"/>
<protein>
    <submittedName>
        <fullName evidence="2">TATA-box binding</fullName>
    </submittedName>
</protein>
<keyword evidence="3" id="KW-1185">Reference proteome</keyword>
<organism evidence="2 3">
    <name type="scientific">Lentibacillus halodurans</name>
    <dbReference type="NCBI Taxonomy" id="237679"/>
    <lineage>
        <taxon>Bacteria</taxon>
        <taxon>Bacillati</taxon>
        <taxon>Bacillota</taxon>
        <taxon>Bacilli</taxon>
        <taxon>Bacillales</taxon>
        <taxon>Bacillaceae</taxon>
        <taxon>Lentibacillus</taxon>
    </lineage>
</organism>
<proteinExistence type="predicted"/>
<sequence>MRKLAIILSIYLFMMMSSGVLAKQTDELTDIASIVTEDGVSVDSWQVTIKEEMNRDAIEHITNKLQDENSYKATRTEDEKAVKYSFERAHKKMNISEMYNVVIPKNAMYDAEFVAVLQGEHWNDSIADFYINRVEDIQATYFTTESTKFACLTADVDAKIEIAYFLNQLKQTLQLTNIQTQTDNVETSKVKKIVYGYTPLWEQEITMQKPMNLQMVVQNGTHDSKRVTIGTPMLINEY</sequence>
<evidence type="ECO:0000313" key="3">
    <source>
        <dbReference type="Proteomes" id="UP000198642"/>
    </source>
</evidence>
<dbReference type="Pfam" id="PF08680">
    <property type="entry name" value="DUF1779"/>
    <property type="match status" value="1"/>
</dbReference>